<gene>
    <name evidence="1" type="ORF">A3K92_01885</name>
</gene>
<name>A0A2Z2M7F2_THEGO</name>
<reference evidence="1 2" key="1">
    <citation type="submission" date="2016-03" db="EMBL/GenBank/DDBJ databases">
        <title>Complete genome sequence of Thermococcus gorgonarius.</title>
        <authorList>
            <person name="Oger P.M."/>
        </authorList>
    </citation>
    <scope>NUCLEOTIDE SEQUENCE [LARGE SCALE GENOMIC DNA]</scope>
    <source>
        <strain evidence="1 2">W-12</strain>
    </source>
</reference>
<sequence>MDTKTAIMKVLPELEELKEVDFSKYSSQHLALVKAFGESGKSGLAEFEEFIREKGLDESTAGNFLISLFQYLLIRYRRYGEYSVVKPAIKVFLTLKGWLNEKGFENEWRLLLHNFVGYLVDMATKIEEREDCETALSYLTVVYRLTKEASENFTEEYFRRLLETVEEKLDSLRESCGKIGHKFKKDAQGC</sequence>
<dbReference type="KEGG" id="tgg:A3K92_01885"/>
<organism evidence="1 2">
    <name type="scientific">Thermococcus gorgonarius</name>
    <dbReference type="NCBI Taxonomy" id="71997"/>
    <lineage>
        <taxon>Archaea</taxon>
        <taxon>Methanobacteriati</taxon>
        <taxon>Methanobacteriota</taxon>
        <taxon>Thermococci</taxon>
        <taxon>Thermococcales</taxon>
        <taxon>Thermococcaceae</taxon>
        <taxon>Thermococcus</taxon>
    </lineage>
</organism>
<dbReference type="EMBL" id="CP014855">
    <property type="protein sequence ID" value="ASJ00315.1"/>
    <property type="molecule type" value="Genomic_DNA"/>
</dbReference>
<dbReference type="Proteomes" id="UP000250134">
    <property type="component" value="Chromosome"/>
</dbReference>
<keyword evidence="2" id="KW-1185">Reference proteome</keyword>
<dbReference type="AlphaFoldDB" id="A0A2Z2M7F2"/>
<evidence type="ECO:0000313" key="2">
    <source>
        <dbReference type="Proteomes" id="UP000250134"/>
    </source>
</evidence>
<protein>
    <submittedName>
        <fullName evidence="1">Uncharacterized protein</fullName>
    </submittedName>
</protein>
<evidence type="ECO:0000313" key="1">
    <source>
        <dbReference type="EMBL" id="ASJ00315.1"/>
    </source>
</evidence>
<accession>A0A2Z2M7F2</accession>
<dbReference type="OrthoDB" id="95391at2157"/>
<proteinExistence type="predicted"/>